<organism evidence="1 2">
    <name type="scientific">Drosophila navojoa</name>
    <name type="common">Fruit fly</name>
    <dbReference type="NCBI Taxonomy" id="7232"/>
    <lineage>
        <taxon>Eukaryota</taxon>
        <taxon>Metazoa</taxon>
        <taxon>Ecdysozoa</taxon>
        <taxon>Arthropoda</taxon>
        <taxon>Hexapoda</taxon>
        <taxon>Insecta</taxon>
        <taxon>Pterygota</taxon>
        <taxon>Neoptera</taxon>
        <taxon>Endopterygota</taxon>
        <taxon>Diptera</taxon>
        <taxon>Brachycera</taxon>
        <taxon>Muscomorpha</taxon>
        <taxon>Ephydroidea</taxon>
        <taxon>Drosophilidae</taxon>
        <taxon>Drosophila</taxon>
    </lineage>
</organism>
<dbReference type="EMBL" id="LSRL02000761">
    <property type="protein sequence ID" value="TDG39907.1"/>
    <property type="molecule type" value="Genomic_DNA"/>
</dbReference>
<proteinExistence type="predicted"/>
<dbReference type="AlphaFoldDB" id="A0A484AT89"/>
<dbReference type="Proteomes" id="UP000295192">
    <property type="component" value="Unassembled WGS sequence"/>
</dbReference>
<evidence type="ECO:0000313" key="1">
    <source>
        <dbReference type="EMBL" id="TDG39907.1"/>
    </source>
</evidence>
<evidence type="ECO:0000313" key="2">
    <source>
        <dbReference type="Proteomes" id="UP000295192"/>
    </source>
</evidence>
<reference evidence="1 2" key="1">
    <citation type="journal article" date="2019" name="J. Hered.">
        <title>An Improved Genome Assembly for Drosophila navojoa, the Basal Species in the mojavensis Cluster.</title>
        <authorList>
            <person name="Vanderlinde T."/>
            <person name="Dupim E.G."/>
            <person name="Nazario-Yepiz N.O."/>
            <person name="Carvalho A.B."/>
        </authorList>
    </citation>
    <scope>NUCLEOTIDE SEQUENCE [LARGE SCALE GENOMIC DNA]</scope>
    <source>
        <strain evidence="1">Navoj_Jal97</strain>
        <tissue evidence="1">Whole organism</tissue>
    </source>
</reference>
<comment type="caution">
    <text evidence="1">The sequence shown here is derived from an EMBL/GenBank/DDBJ whole genome shotgun (WGS) entry which is preliminary data.</text>
</comment>
<gene>
    <name evidence="1" type="ORF">AWZ03_013671</name>
</gene>
<keyword evidence="2" id="KW-1185">Reference proteome</keyword>
<protein>
    <submittedName>
        <fullName evidence="1">Uncharacterized protein</fullName>
    </submittedName>
</protein>
<name>A0A484AT89_DRONA</name>
<accession>A0A484AT89</accession>
<sequence length="95" mass="10463">MEEFVRKALQSGPKRVCKTTARIDMGMLMRMRTGNGEWGMGNGDEDMDVDVDVDEDVNVNVDVAVDGVRRRPVVDAAVFHVTGSLQAHKLRCDAA</sequence>